<keyword evidence="2" id="KW-1133">Transmembrane helix</keyword>
<organism evidence="3 4">
    <name type="scientific">Promicromonospora thailandica</name>
    <dbReference type="NCBI Taxonomy" id="765201"/>
    <lineage>
        <taxon>Bacteria</taxon>
        <taxon>Bacillati</taxon>
        <taxon>Actinomycetota</taxon>
        <taxon>Actinomycetes</taxon>
        <taxon>Micrococcales</taxon>
        <taxon>Promicromonosporaceae</taxon>
        <taxon>Promicromonospora</taxon>
    </lineage>
</organism>
<reference evidence="3" key="1">
    <citation type="submission" date="2022-06" db="EMBL/GenBank/DDBJ databases">
        <title>Genomic Encyclopedia of Archaeal and Bacterial Type Strains, Phase II (KMG-II): from individual species to whole genera.</title>
        <authorList>
            <person name="Goeker M."/>
        </authorList>
    </citation>
    <scope>NUCLEOTIDE SEQUENCE</scope>
    <source>
        <strain evidence="3">DSM 26652</strain>
    </source>
</reference>
<dbReference type="RefSeq" id="WP_253833482.1">
    <property type="nucleotide sequence ID" value="NZ_JAMTCS010000002.1"/>
</dbReference>
<evidence type="ECO:0000256" key="1">
    <source>
        <dbReference type="SAM" id="MobiDB-lite"/>
    </source>
</evidence>
<evidence type="ECO:0000313" key="4">
    <source>
        <dbReference type="Proteomes" id="UP001139493"/>
    </source>
</evidence>
<keyword evidence="2" id="KW-0812">Transmembrane</keyword>
<comment type="caution">
    <text evidence="3">The sequence shown here is derived from an EMBL/GenBank/DDBJ whole genome shotgun (WGS) entry which is preliminary data.</text>
</comment>
<evidence type="ECO:0000256" key="2">
    <source>
        <dbReference type="SAM" id="Phobius"/>
    </source>
</evidence>
<evidence type="ECO:0000313" key="3">
    <source>
        <dbReference type="EMBL" id="MCP2263544.1"/>
    </source>
</evidence>
<dbReference type="PRINTS" id="PR01217">
    <property type="entry name" value="PRICHEXTENSN"/>
</dbReference>
<evidence type="ECO:0008006" key="5">
    <source>
        <dbReference type="Google" id="ProtNLM"/>
    </source>
</evidence>
<feature type="compositionally biased region" description="Low complexity" evidence="1">
    <location>
        <begin position="181"/>
        <end position="220"/>
    </location>
</feature>
<proteinExistence type="predicted"/>
<dbReference type="AlphaFoldDB" id="A0A9X2G5C2"/>
<feature type="region of interest" description="Disordered" evidence="1">
    <location>
        <begin position="129"/>
        <end position="220"/>
    </location>
</feature>
<gene>
    <name evidence="3" type="ORF">APR03_000875</name>
</gene>
<dbReference type="EMBL" id="JAMTCS010000002">
    <property type="protein sequence ID" value="MCP2263544.1"/>
    <property type="molecule type" value="Genomic_DNA"/>
</dbReference>
<accession>A0A9X2G5C2</accession>
<feature type="transmembrane region" description="Helical" evidence="2">
    <location>
        <begin position="252"/>
        <end position="273"/>
    </location>
</feature>
<protein>
    <recommendedName>
        <fullName evidence="5">Gram-positive cocci surface proteins LPxTG domain-containing protein</fullName>
    </recommendedName>
</protein>
<dbReference type="Proteomes" id="UP001139493">
    <property type="component" value="Unassembled WGS sequence"/>
</dbReference>
<name>A0A9X2G5C2_9MICO</name>
<feature type="compositionally biased region" description="Pro residues" evidence="1">
    <location>
        <begin position="161"/>
        <end position="180"/>
    </location>
</feature>
<keyword evidence="4" id="KW-1185">Reference proteome</keyword>
<sequence>MIRATASTARLRSTAQGPRARRAALVPVLVATAFALVSGVVVGPGAAAAELDDDELRVSAAGVAFEPSRWTDELAYVVRPAGSGRGGQAFTRRLSRDEQRAGWAAFWEAHQRYPDGYCVVWVEVEDTGTWHDPGQGSACTAAPPPTAQPTPAPTATTSRPTPAPTPEPGRPEPTPTPDPTPAASKTPSPTPTPSASATPSPSASPSATSTPSPSPSRALPTAALMEGIPPQQPPPARTQAGAVEEHELISPLGWVAVLGTGAGLTAGGLLLLWRRLT</sequence>
<keyword evidence="2" id="KW-0472">Membrane</keyword>
<feature type="compositionally biased region" description="Pro residues" evidence="1">
    <location>
        <begin position="142"/>
        <end position="152"/>
    </location>
</feature>